<organism evidence="3 4">
    <name type="scientific">Paractinoplanes abujensis</name>
    <dbReference type="NCBI Taxonomy" id="882441"/>
    <lineage>
        <taxon>Bacteria</taxon>
        <taxon>Bacillati</taxon>
        <taxon>Actinomycetota</taxon>
        <taxon>Actinomycetes</taxon>
        <taxon>Micromonosporales</taxon>
        <taxon>Micromonosporaceae</taxon>
        <taxon>Paractinoplanes</taxon>
    </lineage>
</organism>
<evidence type="ECO:0000313" key="4">
    <source>
        <dbReference type="Proteomes" id="UP000542742"/>
    </source>
</evidence>
<feature type="chain" id="PRO_5031094093" evidence="1">
    <location>
        <begin position="25"/>
        <end position="266"/>
    </location>
</feature>
<dbReference type="EMBL" id="JACHMF010000001">
    <property type="protein sequence ID" value="MBB4692832.1"/>
    <property type="molecule type" value="Genomic_DNA"/>
</dbReference>
<reference evidence="3 4" key="1">
    <citation type="submission" date="2020-08" db="EMBL/GenBank/DDBJ databases">
        <title>Sequencing the genomes of 1000 actinobacteria strains.</title>
        <authorList>
            <person name="Klenk H.-P."/>
        </authorList>
    </citation>
    <scope>NUCLEOTIDE SEQUENCE [LARGE SCALE GENOMIC DNA]</scope>
    <source>
        <strain evidence="3 4">DSM 45518</strain>
    </source>
</reference>
<proteinExistence type="predicted"/>
<gene>
    <name evidence="3" type="ORF">BKA14_002980</name>
</gene>
<dbReference type="PANTHER" id="PTHR40469">
    <property type="entry name" value="SECRETED GLYCOSYL HYDROLASE"/>
    <property type="match status" value="1"/>
</dbReference>
<dbReference type="InterPro" id="IPR029010">
    <property type="entry name" value="ThuA-like"/>
</dbReference>
<sequence>MRRFLLAAILVVAGLSVPTGPAAASGHPRFSALVFSKTAAFRHDSIPAGVAAIKQLGARNHFRVDATEDATAFTDRNLARYDVVIWLSTTGDVLDAAQQGAFERYIRAGGGYAGIHAASDTEYDWAWYGGLVGAYFRDHPGGVNPQFQTATVEVLAHDTAATRPLPRRWVREEEWYNFRTNPRGAVRVLAEVDESTYDPRGYSEPEGSPGMGPHHPISWCHRYDGGRAFYTAMGHKAEYFTDRLLLAHILGGIRMAAGVARFPCGR</sequence>
<dbReference type="AlphaFoldDB" id="A0A7W7CQG3"/>
<feature type="signal peptide" evidence="1">
    <location>
        <begin position="1"/>
        <end position="24"/>
    </location>
</feature>
<name>A0A7W7CQG3_9ACTN</name>
<protein>
    <submittedName>
        <fullName evidence="3">Type 1 glutamine amidotransferase</fullName>
    </submittedName>
</protein>
<dbReference type="InterPro" id="IPR029062">
    <property type="entry name" value="Class_I_gatase-like"/>
</dbReference>
<dbReference type="SUPFAM" id="SSF52317">
    <property type="entry name" value="Class I glutamine amidotransferase-like"/>
    <property type="match status" value="1"/>
</dbReference>
<dbReference type="RefSeq" id="WP_184951512.1">
    <property type="nucleotide sequence ID" value="NZ_BOMC01000063.1"/>
</dbReference>
<keyword evidence="1" id="KW-0732">Signal</keyword>
<dbReference type="GO" id="GO:0016740">
    <property type="term" value="F:transferase activity"/>
    <property type="evidence" value="ECO:0007669"/>
    <property type="project" value="UniProtKB-KW"/>
</dbReference>
<keyword evidence="4" id="KW-1185">Reference proteome</keyword>
<evidence type="ECO:0000313" key="3">
    <source>
        <dbReference type="EMBL" id="MBB4692832.1"/>
    </source>
</evidence>
<keyword evidence="3" id="KW-0315">Glutamine amidotransferase</keyword>
<dbReference type="Pfam" id="PF06283">
    <property type="entry name" value="ThuA"/>
    <property type="match status" value="1"/>
</dbReference>
<evidence type="ECO:0000259" key="2">
    <source>
        <dbReference type="Pfam" id="PF06283"/>
    </source>
</evidence>
<dbReference type="Proteomes" id="UP000542742">
    <property type="component" value="Unassembled WGS sequence"/>
</dbReference>
<comment type="caution">
    <text evidence="3">The sequence shown here is derived from an EMBL/GenBank/DDBJ whole genome shotgun (WGS) entry which is preliminary data.</text>
</comment>
<dbReference type="Gene3D" id="3.40.50.880">
    <property type="match status" value="1"/>
</dbReference>
<accession>A0A7W7CQG3</accession>
<feature type="domain" description="ThuA-like" evidence="2">
    <location>
        <begin position="32"/>
        <end position="254"/>
    </location>
</feature>
<evidence type="ECO:0000256" key="1">
    <source>
        <dbReference type="SAM" id="SignalP"/>
    </source>
</evidence>
<dbReference type="PANTHER" id="PTHR40469:SF2">
    <property type="entry name" value="GALACTOSE-BINDING DOMAIN-LIKE SUPERFAMILY PROTEIN"/>
    <property type="match status" value="1"/>
</dbReference>
<keyword evidence="3" id="KW-0808">Transferase</keyword>